<keyword evidence="7" id="KW-1185">Reference proteome</keyword>
<dbReference type="Proteomes" id="UP001595962">
    <property type="component" value="Unassembled WGS sequence"/>
</dbReference>
<dbReference type="Pfam" id="PF02796">
    <property type="entry name" value="HTH_7"/>
    <property type="match status" value="1"/>
</dbReference>
<dbReference type="RefSeq" id="WP_377336598.1">
    <property type="nucleotide sequence ID" value="NZ_JBHSGB010000017.1"/>
</dbReference>
<dbReference type="PROSITE" id="PS51736">
    <property type="entry name" value="RECOMBINASES_3"/>
    <property type="match status" value="1"/>
</dbReference>
<dbReference type="InterPro" id="IPR006120">
    <property type="entry name" value="Resolvase_HTH_dom"/>
</dbReference>
<keyword evidence="2" id="KW-0229">DNA integration</keyword>
<dbReference type="Gene3D" id="1.10.10.60">
    <property type="entry name" value="Homeodomain-like"/>
    <property type="match status" value="1"/>
</dbReference>
<comment type="similarity">
    <text evidence="1">Belongs to the site-specific recombinase resolvase family.</text>
</comment>
<evidence type="ECO:0000313" key="6">
    <source>
        <dbReference type="EMBL" id="MFC4657008.1"/>
    </source>
</evidence>
<dbReference type="PANTHER" id="PTHR30461">
    <property type="entry name" value="DNA-INVERTASE FROM LAMBDOID PROPHAGE"/>
    <property type="match status" value="1"/>
</dbReference>
<sequence>MIFGYCRISTKGQSFDLQEDALKNAGCERVFRDVASGAKTKRPGLDDLLGQLRAGDIIVVYKLDRLGRSLQHLVHLMNQLTERQIGLRSLNDPVDTTTPQGRLITNVFASIAEFERDLIRERTKAGLASARARGRNGGRPPGLSKEAQNVAIAAEALYKQGSLSAQQIAAQLSISKTTLYKYLRLQGVGIGSVGLR</sequence>
<evidence type="ECO:0000256" key="3">
    <source>
        <dbReference type="ARBA" id="ARBA00023125"/>
    </source>
</evidence>
<dbReference type="Pfam" id="PF00239">
    <property type="entry name" value="Resolvase"/>
    <property type="match status" value="1"/>
</dbReference>
<evidence type="ECO:0000256" key="1">
    <source>
        <dbReference type="ARBA" id="ARBA00009913"/>
    </source>
</evidence>
<protein>
    <submittedName>
        <fullName evidence="6">Recombinase family protein</fullName>
    </submittedName>
</protein>
<dbReference type="EMBL" id="JBHSGB010000017">
    <property type="protein sequence ID" value="MFC4657008.1"/>
    <property type="molecule type" value="Genomic_DNA"/>
</dbReference>
<accession>A0ABV9JS14</accession>
<dbReference type="InterPro" id="IPR036162">
    <property type="entry name" value="Resolvase-like_N_sf"/>
</dbReference>
<evidence type="ECO:0000259" key="5">
    <source>
        <dbReference type="PROSITE" id="PS51736"/>
    </source>
</evidence>
<evidence type="ECO:0000256" key="4">
    <source>
        <dbReference type="ARBA" id="ARBA00023172"/>
    </source>
</evidence>
<dbReference type="PROSITE" id="PS00398">
    <property type="entry name" value="RECOMBINASES_2"/>
    <property type="match status" value="1"/>
</dbReference>
<name>A0ABV9JS14_9GAMM</name>
<evidence type="ECO:0000256" key="2">
    <source>
        <dbReference type="ARBA" id="ARBA00022908"/>
    </source>
</evidence>
<comment type="caution">
    <text evidence="6">The sequence shown here is derived from an EMBL/GenBank/DDBJ whole genome shotgun (WGS) entry which is preliminary data.</text>
</comment>
<dbReference type="PANTHER" id="PTHR30461:SF2">
    <property type="entry name" value="SERINE RECOMBINASE PINE-RELATED"/>
    <property type="match status" value="1"/>
</dbReference>
<proteinExistence type="inferred from homology"/>
<dbReference type="Gene3D" id="3.40.50.1390">
    <property type="entry name" value="Resolvase, N-terminal catalytic domain"/>
    <property type="match status" value="1"/>
</dbReference>
<reference evidence="7" key="1">
    <citation type="journal article" date="2019" name="Int. J. Syst. Evol. Microbiol.">
        <title>The Global Catalogue of Microorganisms (GCM) 10K type strain sequencing project: providing services to taxonomists for standard genome sequencing and annotation.</title>
        <authorList>
            <consortium name="The Broad Institute Genomics Platform"/>
            <consortium name="The Broad Institute Genome Sequencing Center for Infectious Disease"/>
            <person name="Wu L."/>
            <person name="Ma J."/>
        </authorList>
    </citation>
    <scope>NUCLEOTIDE SEQUENCE [LARGE SCALE GENOMIC DNA]</scope>
    <source>
        <strain evidence="7">DT28</strain>
    </source>
</reference>
<organism evidence="6 7">
    <name type="scientific">Rheinheimera marina</name>
    <dbReference type="NCBI Taxonomy" id="1774958"/>
    <lineage>
        <taxon>Bacteria</taxon>
        <taxon>Pseudomonadati</taxon>
        <taxon>Pseudomonadota</taxon>
        <taxon>Gammaproteobacteria</taxon>
        <taxon>Chromatiales</taxon>
        <taxon>Chromatiaceae</taxon>
        <taxon>Rheinheimera</taxon>
    </lineage>
</organism>
<dbReference type="InterPro" id="IPR006118">
    <property type="entry name" value="Recombinase_CS"/>
</dbReference>
<feature type="domain" description="Resolvase/invertase-type recombinase catalytic" evidence="5">
    <location>
        <begin position="1"/>
        <end position="134"/>
    </location>
</feature>
<dbReference type="InterPro" id="IPR006119">
    <property type="entry name" value="Resolv_N"/>
</dbReference>
<evidence type="ECO:0000313" key="7">
    <source>
        <dbReference type="Proteomes" id="UP001595962"/>
    </source>
</evidence>
<gene>
    <name evidence="6" type="ORF">ACFO3I_18485</name>
</gene>
<dbReference type="SUPFAM" id="SSF53041">
    <property type="entry name" value="Resolvase-like"/>
    <property type="match status" value="1"/>
</dbReference>
<dbReference type="CDD" id="cd03768">
    <property type="entry name" value="SR_ResInv"/>
    <property type="match status" value="1"/>
</dbReference>
<keyword evidence="3" id="KW-0238">DNA-binding</keyword>
<dbReference type="InterPro" id="IPR050639">
    <property type="entry name" value="SSR_resolvase"/>
</dbReference>
<dbReference type="SMART" id="SM00857">
    <property type="entry name" value="Resolvase"/>
    <property type="match status" value="1"/>
</dbReference>
<keyword evidence="4" id="KW-0233">DNA recombination</keyword>